<keyword evidence="6" id="KW-1185">Reference proteome</keyword>
<dbReference type="Gene3D" id="3.30.428.10">
    <property type="entry name" value="HIT-like"/>
    <property type="match status" value="1"/>
</dbReference>
<dbReference type="RefSeq" id="WP_185002231.1">
    <property type="nucleotide sequence ID" value="NZ_BAAAUI010000056.1"/>
</dbReference>
<dbReference type="SUPFAM" id="SSF54197">
    <property type="entry name" value="HIT-like"/>
    <property type="match status" value="1"/>
</dbReference>
<dbReference type="PRINTS" id="PR00332">
    <property type="entry name" value="HISTRIAD"/>
</dbReference>
<proteinExistence type="predicted"/>
<dbReference type="PROSITE" id="PS51084">
    <property type="entry name" value="HIT_2"/>
    <property type="match status" value="1"/>
</dbReference>
<evidence type="ECO:0000256" key="1">
    <source>
        <dbReference type="PIRSR" id="PIRSR601310-1"/>
    </source>
</evidence>
<sequence>MSDCVFCRIVAGELPARVRASSPDALAFDDIAPQAPVHVLIVPKAHHRDVPGMTAADPGLAAELIGLAAEVAAATGIAEPGYRLIANTGPGGGQTVFHAHLHLLGGTRLNWPG</sequence>
<protein>
    <submittedName>
        <fullName evidence="5">Histidine triad (HIT) family protein</fullName>
    </submittedName>
</protein>
<evidence type="ECO:0000256" key="2">
    <source>
        <dbReference type="PIRSR" id="PIRSR601310-3"/>
    </source>
</evidence>
<dbReference type="Pfam" id="PF01230">
    <property type="entry name" value="HIT"/>
    <property type="match status" value="1"/>
</dbReference>
<gene>
    <name evidence="5" type="ORF">HNR67_002519</name>
</gene>
<dbReference type="CDD" id="cd01276">
    <property type="entry name" value="PKCI_related"/>
    <property type="match status" value="1"/>
</dbReference>
<feature type="domain" description="HIT" evidence="4">
    <location>
        <begin position="5"/>
        <end position="113"/>
    </location>
</feature>
<name>A0A7W7FRV2_9PSEU</name>
<reference evidence="5 6" key="1">
    <citation type="submission" date="2020-08" db="EMBL/GenBank/DDBJ databases">
        <title>Sequencing the genomes of 1000 actinobacteria strains.</title>
        <authorList>
            <person name="Klenk H.-P."/>
        </authorList>
    </citation>
    <scope>NUCLEOTIDE SEQUENCE [LARGE SCALE GENOMIC DNA]</scope>
    <source>
        <strain evidence="5 6">DSM 44230</strain>
    </source>
</reference>
<feature type="short sequence motif" description="Histidine triad motif" evidence="2 3">
    <location>
        <begin position="98"/>
        <end position="102"/>
    </location>
</feature>
<feature type="active site" description="Tele-AMP-histidine intermediate" evidence="1">
    <location>
        <position position="100"/>
    </location>
</feature>
<dbReference type="InterPro" id="IPR011146">
    <property type="entry name" value="HIT-like"/>
</dbReference>
<evidence type="ECO:0000313" key="6">
    <source>
        <dbReference type="Proteomes" id="UP000533598"/>
    </source>
</evidence>
<dbReference type="GO" id="GO:0003824">
    <property type="term" value="F:catalytic activity"/>
    <property type="evidence" value="ECO:0007669"/>
    <property type="project" value="InterPro"/>
</dbReference>
<evidence type="ECO:0000313" key="5">
    <source>
        <dbReference type="EMBL" id="MBB4676401.1"/>
    </source>
</evidence>
<evidence type="ECO:0000259" key="4">
    <source>
        <dbReference type="PROSITE" id="PS51084"/>
    </source>
</evidence>
<dbReference type="InterPro" id="IPR001310">
    <property type="entry name" value="Histidine_triad_HIT"/>
</dbReference>
<dbReference type="Proteomes" id="UP000533598">
    <property type="component" value="Unassembled WGS sequence"/>
</dbReference>
<dbReference type="PANTHER" id="PTHR23089">
    <property type="entry name" value="HISTIDINE TRIAD HIT PROTEIN"/>
    <property type="match status" value="1"/>
</dbReference>
<dbReference type="InterPro" id="IPR036265">
    <property type="entry name" value="HIT-like_sf"/>
</dbReference>
<evidence type="ECO:0000256" key="3">
    <source>
        <dbReference type="PROSITE-ProRule" id="PRU00464"/>
    </source>
</evidence>
<organism evidence="5 6">
    <name type="scientific">Crossiella cryophila</name>
    <dbReference type="NCBI Taxonomy" id="43355"/>
    <lineage>
        <taxon>Bacteria</taxon>
        <taxon>Bacillati</taxon>
        <taxon>Actinomycetota</taxon>
        <taxon>Actinomycetes</taxon>
        <taxon>Pseudonocardiales</taxon>
        <taxon>Pseudonocardiaceae</taxon>
        <taxon>Crossiella</taxon>
    </lineage>
</organism>
<accession>A0A7W7FRV2</accession>
<dbReference type="EMBL" id="JACHMH010000001">
    <property type="protein sequence ID" value="MBB4676401.1"/>
    <property type="molecule type" value="Genomic_DNA"/>
</dbReference>
<comment type="caution">
    <text evidence="5">The sequence shown here is derived from an EMBL/GenBank/DDBJ whole genome shotgun (WGS) entry which is preliminary data.</text>
</comment>
<dbReference type="AlphaFoldDB" id="A0A7W7FRV2"/>